<feature type="domain" description="BED-type" evidence="5">
    <location>
        <begin position="93"/>
        <end position="144"/>
    </location>
</feature>
<dbReference type="SMART" id="SM00355">
    <property type="entry name" value="ZnF_C2H2"/>
    <property type="match status" value="5"/>
</dbReference>
<feature type="domain" description="BED-type" evidence="5">
    <location>
        <begin position="258"/>
        <end position="300"/>
    </location>
</feature>
<evidence type="ECO:0000313" key="6">
    <source>
        <dbReference type="Proteomes" id="UP000504634"/>
    </source>
</evidence>
<feature type="domain" description="BED-type" evidence="5">
    <location>
        <begin position="178"/>
        <end position="227"/>
    </location>
</feature>
<dbReference type="PANTHER" id="PTHR34396:SF25">
    <property type="entry name" value="BOUNDARY ELEMENT ASSOCIATED FACTOR"/>
    <property type="match status" value="1"/>
</dbReference>
<organism evidence="6 7">
    <name type="scientific">Drosophila lebanonensis</name>
    <name type="common">Fruit fly</name>
    <name type="synonym">Scaptodrosophila lebanonensis</name>
    <dbReference type="NCBI Taxonomy" id="7225"/>
    <lineage>
        <taxon>Eukaryota</taxon>
        <taxon>Metazoa</taxon>
        <taxon>Ecdysozoa</taxon>
        <taxon>Arthropoda</taxon>
        <taxon>Hexapoda</taxon>
        <taxon>Insecta</taxon>
        <taxon>Pterygota</taxon>
        <taxon>Neoptera</taxon>
        <taxon>Endopterygota</taxon>
        <taxon>Diptera</taxon>
        <taxon>Brachycera</taxon>
        <taxon>Muscomorpha</taxon>
        <taxon>Ephydroidea</taxon>
        <taxon>Drosophilidae</taxon>
        <taxon>Scaptodrosophila</taxon>
    </lineage>
</organism>
<dbReference type="RefSeq" id="XP_030371474.1">
    <property type="nucleotide sequence ID" value="XM_030515614.1"/>
</dbReference>
<dbReference type="InterPro" id="IPR003656">
    <property type="entry name" value="Znf_BED"/>
</dbReference>
<dbReference type="SMART" id="SM00614">
    <property type="entry name" value="ZnF_BED"/>
    <property type="match status" value="4"/>
</dbReference>
<evidence type="ECO:0000256" key="2">
    <source>
        <dbReference type="ARBA" id="ARBA00022771"/>
    </source>
</evidence>
<name>A0A6J2T625_DROLE</name>
<dbReference type="OrthoDB" id="1607513at2759"/>
<protein>
    <submittedName>
        <fullName evidence="7">Uncharacterized protein LOC115621822</fullName>
    </submittedName>
</protein>
<accession>A0A6J2T625</accession>
<dbReference type="AlphaFoldDB" id="A0A6J2T625"/>
<dbReference type="Proteomes" id="UP000504634">
    <property type="component" value="Unplaced"/>
</dbReference>
<keyword evidence="3" id="KW-0862">Zinc</keyword>
<dbReference type="SUPFAM" id="SSF57667">
    <property type="entry name" value="beta-beta-alpha zinc fingers"/>
    <property type="match status" value="4"/>
</dbReference>
<dbReference type="PANTHER" id="PTHR34396">
    <property type="entry name" value="OS03G0264950 PROTEIN-RELATED"/>
    <property type="match status" value="1"/>
</dbReference>
<proteinExistence type="predicted"/>
<dbReference type="Pfam" id="PF02892">
    <property type="entry name" value="zf-BED"/>
    <property type="match status" value="4"/>
</dbReference>
<dbReference type="GO" id="GO:0006357">
    <property type="term" value="P:regulation of transcription by RNA polymerase II"/>
    <property type="evidence" value="ECO:0007669"/>
    <property type="project" value="TreeGrafter"/>
</dbReference>
<dbReference type="InterPro" id="IPR036236">
    <property type="entry name" value="Znf_C2H2_sf"/>
</dbReference>
<dbReference type="GO" id="GO:0005634">
    <property type="term" value="C:nucleus"/>
    <property type="evidence" value="ECO:0007669"/>
    <property type="project" value="TreeGrafter"/>
</dbReference>
<dbReference type="InterPro" id="IPR013087">
    <property type="entry name" value="Znf_C2H2_type"/>
</dbReference>
<evidence type="ECO:0000256" key="1">
    <source>
        <dbReference type="ARBA" id="ARBA00022723"/>
    </source>
</evidence>
<evidence type="ECO:0000256" key="4">
    <source>
        <dbReference type="PROSITE-ProRule" id="PRU00027"/>
    </source>
</evidence>
<dbReference type="PROSITE" id="PS50808">
    <property type="entry name" value="ZF_BED"/>
    <property type="match status" value="4"/>
</dbReference>
<evidence type="ECO:0000256" key="3">
    <source>
        <dbReference type="ARBA" id="ARBA00022833"/>
    </source>
</evidence>
<dbReference type="GO" id="GO:0008270">
    <property type="term" value="F:zinc ion binding"/>
    <property type="evidence" value="ECO:0007669"/>
    <property type="project" value="UniProtKB-KW"/>
</dbReference>
<dbReference type="GeneID" id="115621822"/>
<gene>
    <name evidence="7" type="primary">LOC115621822</name>
</gene>
<dbReference type="GO" id="GO:1990837">
    <property type="term" value="F:sequence-specific double-stranded DNA binding"/>
    <property type="evidence" value="ECO:0007669"/>
    <property type="project" value="TreeGrafter"/>
</dbReference>
<dbReference type="InterPro" id="IPR053031">
    <property type="entry name" value="Cuticle_assoc_protein"/>
</dbReference>
<keyword evidence="6" id="KW-1185">Reference proteome</keyword>
<keyword evidence="2 4" id="KW-0863">Zinc-finger</keyword>
<sequence>MDEFYNESESDDSNILYEGDQNTIPQLKNKRERRSFVWEYFDELESDGNPKVSRCRVCKTLVSTRTTNLARHLECVHNIVRLGVPHGNKRSRPSRSFIWKYCTRANEKQAFCHLCDKLLFFGGGNTSNITKHLRRKHSDIIQENELEHDDSSGENLKRIKAKIKVNEINDKANRFFRKGSSYVWKYCEKVSRYTVRCKLCNRSMRFHGTANVISHLQRKHKIADYTNIDKHDNKLAEAPADEELDSEISHSQRLNGNGACSGVWKYCVRINEDVVRCLVCSKNLSYQGTSNLQRHLHRMHNIVASIRASKVSQSDLDNPMESNTLLQFCQITDDPQLLKCQMCDEVFQKCDEMEPIISKHMVIMHGVRTSTSEQKGIGDDSLEDGAIINEFDIDNIIVEEPGEAESTSVDENSRFQVIYDEFIEVDRDVLYAVDEEALNGVDMEAGEQFVDDPMAVKDEVTADNPFSPHSSVDSATKFFSNNKKFENDPNGLLISAETDDTPRLLELKEELVRQQTLYFNEKAAFYRMQKYLCALQAKKELLEIEMLKSEQKSISY</sequence>
<keyword evidence="1" id="KW-0479">Metal-binding</keyword>
<feature type="domain" description="BED-type" evidence="5">
    <location>
        <begin position="32"/>
        <end position="84"/>
    </location>
</feature>
<evidence type="ECO:0000259" key="5">
    <source>
        <dbReference type="PROSITE" id="PS50808"/>
    </source>
</evidence>
<evidence type="ECO:0000313" key="7">
    <source>
        <dbReference type="RefSeq" id="XP_030371474.1"/>
    </source>
</evidence>
<reference evidence="7" key="1">
    <citation type="submission" date="2025-08" db="UniProtKB">
        <authorList>
            <consortium name="RefSeq"/>
        </authorList>
    </citation>
    <scope>IDENTIFICATION</scope>
    <source>
        <strain evidence="7">11010-0011.00</strain>
        <tissue evidence="7">Whole body</tissue>
    </source>
</reference>